<evidence type="ECO:0000256" key="18">
    <source>
        <dbReference type="ARBA" id="ARBA00049504"/>
    </source>
</evidence>
<comment type="caution">
    <text evidence="20">The sequence shown here is derived from an EMBL/GenBank/DDBJ whole genome shotgun (WGS) entry which is preliminary data.</text>
</comment>
<evidence type="ECO:0000256" key="13">
    <source>
        <dbReference type="ARBA" id="ARBA00023136"/>
    </source>
</evidence>
<dbReference type="RefSeq" id="WP_022399299.1">
    <property type="nucleotide sequence ID" value="NZ_JBGKFY010000002.1"/>
</dbReference>
<evidence type="ECO:0000256" key="15">
    <source>
        <dbReference type="ARBA" id="ARBA00032605"/>
    </source>
</evidence>
<dbReference type="OrthoDB" id="9794626at2"/>
<dbReference type="GO" id="GO:0008818">
    <property type="term" value="F:cobalamin 5'-phosphate synthase activity"/>
    <property type="evidence" value="ECO:0007669"/>
    <property type="project" value="UniProtKB-UniRule"/>
</dbReference>
<feature type="transmembrane region" description="Helical" evidence="19">
    <location>
        <begin position="203"/>
        <end position="219"/>
    </location>
</feature>
<evidence type="ECO:0000256" key="10">
    <source>
        <dbReference type="ARBA" id="ARBA00022692"/>
    </source>
</evidence>
<keyword evidence="21" id="KW-1185">Reference proteome</keyword>
<comment type="cofactor">
    <cofactor evidence="1 19">
        <name>Mg(2+)</name>
        <dbReference type="ChEBI" id="CHEBI:18420"/>
    </cofactor>
</comment>
<evidence type="ECO:0000256" key="1">
    <source>
        <dbReference type="ARBA" id="ARBA00001946"/>
    </source>
</evidence>
<dbReference type="UniPathway" id="UPA00148">
    <property type="reaction ID" value="UER00238"/>
</dbReference>
<comment type="function">
    <text evidence="14 19">Joins adenosylcobinamide-GDP and alpha-ribazole to generate adenosylcobalamin (Ado-cobalamin). Also synthesizes adenosylcobalamin 5'-phosphate from adenosylcobinamide-GDP and alpha-ribazole 5'-phosphate.</text>
</comment>
<dbReference type="Pfam" id="PF02654">
    <property type="entry name" value="CobS"/>
    <property type="match status" value="1"/>
</dbReference>
<evidence type="ECO:0000256" key="11">
    <source>
        <dbReference type="ARBA" id="ARBA00022842"/>
    </source>
</evidence>
<evidence type="ECO:0000256" key="3">
    <source>
        <dbReference type="ARBA" id="ARBA00004663"/>
    </source>
</evidence>
<keyword evidence="10 19" id="KW-0812">Transmembrane</keyword>
<feature type="transmembrane region" description="Helical" evidence="19">
    <location>
        <begin position="231"/>
        <end position="253"/>
    </location>
</feature>
<evidence type="ECO:0000256" key="8">
    <source>
        <dbReference type="ARBA" id="ARBA00022573"/>
    </source>
</evidence>
<evidence type="ECO:0000256" key="12">
    <source>
        <dbReference type="ARBA" id="ARBA00022989"/>
    </source>
</evidence>
<feature type="transmembrane region" description="Helical" evidence="19">
    <location>
        <begin position="63"/>
        <end position="86"/>
    </location>
</feature>
<evidence type="ECO:0000256" key="6">
    <source>
        <dbReference type="ARBA" id="ARBA00015850"/>
    </source>
</evidence>
<dbReference type="GO" id="GO:0009236">
    <property type="term" value="P:cobalamin biosynthetic process"/>
    <property type="evidence" value="ECO:0007669"/>
    <property type="project" value="UniProtKB-UniRule"/>
</dbReference>
<evidence type="ECO:0000256" key="2">
    <source>
        <dbReference type="ARBA" id="ARBA00004651"/>
    </source>
</evidence>
<keyword evidence="9 19" id="KW-0808">Transferase</keyword>
<evidence type="ECO:0000256" key="16">
    <source>
        <dbReference type="ARBA" id="ARBA00032853"/>
    </source>
</evidence>
<dbReference type="PANTHER" id="PTHR34148:SF1">
    <property type="entry name" value="ADENOSYLCOBINAMIDE-GDP RIBAZOLETRANSFERASE"/>
    <property type="match status" value="1"/>
</dbReference>
<evidence type="ECO:0000256" key="9">
    <source>
        <dbReference type="ARBA" id="ARBA00022679"/>
    </source>
</evidence>
<organism evidence="20 21">
    <name type="scientific">Blautia faecicola</name>
    <dbReference type="NCBI Taxonomy" id="2509240"/>
    <lineage>
        <taxon>Bacteria</taxon>
        <taxon>Bacillati</taxon>
        <taxon>Bacillota</taxon>
        <taxon>Clostridia</taxon>
        <taxon>Lachnospirales</taxon>
        <taxon>Lachnospiraceae</taxon>
        <taxon>Blautia</taxon>
    </lineage>
</organism>
<evidence type="ECO:0000313" key="21">
    <source>
        <dbReference type="Proteomes" id="UP000290106"/>
    </source>
</evidence>
<dbReference type="GO" id="GO:0051073">
    <property type="term" value="F:adenosylcobinamide-GDP ribazoletransferase activity"/>
    <property type="evidence" value="ECO:0007669"/>
    <property type="project" value="UniProtKB-UniRule"/>
</dbReference>
<dbReference type="GO" id="GO:0005886">
    <property type="term" value="C:plasma membrane"/>
    <property type="evidence" value="ECO:0007669"/>
    <property type="project" value="UniProtKB-SubCell"/>
</dbReference>
<keyword evidence="7 19" id="KW-1003">Cell membrane</keyword>
<comment type="catalytic activity">
    <reaction evidence="18 19">
        <text>alpha-ribazole 5'-phosphate + adenosylcob(III)inamide-GDP = adenosylcob(III)alamin 5'-phosphate + GMP + H(+)</text>
        <dbReference type="Rhea" id="RHEA:23560"/>
        <dbReference type="ChEBI" id="CHEBI:15378"/>
        <dbReference type="ChEBI" id="CHEBI:57918"/>
        <dbReference type="ChEBI" id="CHEBI:58115"/>
        <dbReference type="ChEBI" id="CHEBI:60487"/>
        <dbReference type="ChEBI" id="CHEBI:60493"/>
        <dbReference type="EC" id="2.7.8.26"/>
    </reaction>
</comment>
<dbReference type="AlphaFoldDB" id="A0A4Q1RHW5"/>
<name>A0A4Q1RHW5_9FIRM</name>
<evidence type="ECO:0000256" key="17">
    <source>
        <dbReference type="ARBA" id="ARBA00048623"/>
    </source>
</evidence>
<dbReference type="EC" id="2.7.8.26" evidence="5 19"/>
<keyword evidence="13 19" id="KW-0472">Membrane</keyword>
<evidence type="ECO:0000256" key="19">
    <source>
        <dbReference type="HAMAP-Rule" id="MF_00719"/>
    </source>
</evidence>
<gene>
    <name evidence="19" type="primary">cobS</name>
    <name evidence="20" type="ORF">ETP43_08645</name>
</gene>
<evidence type="ECO:0000256" key="4">
    <source>
        <dbReference type="ARBA" id="ARBA00010561"/>
    </source>
</evidence>
<protein>
    <recommendedName>
        <fullName evidence="6 19">Adenosylcobinamide-GDP ribazoletransferase</fullName>
        <ecNumber evidence="5 19">2.7.8.26</ecNumber>
    </recommendedName>
    <alternativeName>
        <fullName evidence="16 19">Cobalamin synthase</fullName>
    </alternativeName>
    <alternativeName>
        <fullName evidence="15 19">Cobalamin-5'-phosphate synthase</fullName>
    </alternativeName>
</protein>
<feature type="transmembrane region" description="Helical" evidence="19">
    <location>
        <begin position="179"/>
        <end position="197"/>
    </location>
</feature>
<sequence>MKKFYHSFLIAFSMYSKIPMPQCEWNEENMAYAMCFFPWVGVAIGGVTWLWGTFGARLGLSAAFYTVILTLIPWLITGGIHLDGLLDTADAMSSWQERDRRLEILKDSNSGAFAVITCVVYFLFYYGVYSQISTRALAMIPFTFCLSRTLSGLAVVTFPKAKKTGSVSAMARGAKDQRVKVTMCVYLVVLLIGMLLVDWKVGLLVYAIAGLVYVLYYRNAMKYFGGTTGDLAGCFLSLCEVFMACGAVLGALWF</sequence>
<evidence type="ECO:0000256" key="7">
    <source>
        <dbReference type="ARBA" id="ARBA00022475"/>
    </source>
</evidence>
<dbReference type="PANTHER" id="PTHR34148">
    <property type="entry name" value="ADENOSYLCOBINAMIDE-GDP RIBAZOLETRANSFERASE"/>
    <property type="match status" value="1"/>
</dbReference>
<reference evidence="20 21" key="1">
    <citation type="submission" date="2019-01" db="EMBL/GenBank/DDBJ databases">
        <title>Blautia sp. nov. KGMB01111 isolated human feces.</title>
        <authorList>
            <person name="Park J.-E."/>
            <person name="Kim J.-S."/>
            <person name="Park S.-H."/>
        </authorList>
    </citation>
    <scope>NUCLEOTIDE SEQUENCE [LARGE SCALE GENOMIC DNA]</scope>
    <source>
        <strain evidence="20 21">KGMB01111</strain>
    </source>
</reference>
<dbReference type="Proteomes" id="UP000290106">
    <property type="component" value="Unassembled WGS sequence"/>
</dbReference>
<dbReference type="HAMAP" id="MF_00719">
    <property type="entry name" value="CobS"/>
    <property type="match status" value="1"/>
</dbReference>
<evidence type="ECO:0000256" key="14">
    <source>
        <dbReference type="ARBA" id="ARBA00025228"/>
    </source>
</evidence>
<comment type="catalytic activity">
    <reaction evidence="17 19">
        <text>alpha-ribazole + adenosylcob(III)inamide-GDP = adenosylcob(III)alamin + GMP + H(+)</text>
        <dbReference type="Rhea" id="RHEA:16049"/>
        <dbReference type="ChEBI" id="CHEBI:10329"/>
        <dbReference type="ChEBI" id="CHEBI:15378"/>
        <dbReference type="ChEBI" id="CHEBI:18408"/>
        <dbReference type="ChEBI" id="CHEBI:58115"/>
        <dbReference type="ChEBI" id="CHEBI:60487"/>
        <dbReference type="EC" id="2.7.8.26"/>
    </reaction>
</comment>
<dbReference type="InterPro" id="IPR003805">
    <property type="entry name" value="CobS"/>
</dbReference>
<evidence type="ECO:0000256" key="5">
    <source>
        <dbReference type="ARBA" id="ARBA00013200"/>
    </source>
</evidence>
<dbReference type="EMBL" id="SDKC01000001">
    <property type="protein sequence ID" value="RXS75277.1"/>
    <property type="molecule type" value="Genomic_DNA"/>
</dbReference>
<comment type="pathway">
    <text evidence="3 19">Cofactor biosynthesis; adenosylcobalamin biosynthesis; adenosylcobalamin from cob(II)yrinate a,c-diamide: step 7/7.</text>
</comment>
<keyword evidence="8 19" id="KW-0169">Cobalamin biosynthesis</keyword>
<comment type="subcellular location">
    <subcellularLocation>
        <location evidence="2 19">Cell membrane</location>
        <topology evidence="2 19">Multi-pass membrane protein</topology>
    </subcellularLocation>
</comment>
<proteinExistence type="inferred from homology"/>
<feature type="transmembrane region" description="Helical" evidence="19">
    <location>
        <begin position="107"/>
        <end position="126"/>
    </location>
</feature>
<comment type="similarity">
    <text evidence="4 19">Belongs to the CobS family.</text>
</comment>
<evidence type="ECO:0000313" key="20">
    <source>
        <dbReference type="EMBL" id="RXS75277.1"/>
    </source>
</evidence>
<accession>A0A4Q1RHW5</accession>
<keyword evidence="11 19" id="KW-0460">Magnesium</keyword>
<feature type="transmembrane region" description="Helical" evidence="19">
    <location>
        <begin position="30"/>
        <end position="51"/>
    </location>
</feature>
<keyword evidence="12 19" id="KW-1133">Transmembrane helix</keyword>